<reference evidence="1 2" key="1">
    <citation type="submission" date="2016-06" db="EMBL/GenBank/DDBJ databases">
        <title>Respiratory ammonification of nitrate coupled to the oxidation of elemental sulfur in deep-sea autotrophic thermophilic bacteria.</title>
        <authorList>
            <person name="Slobodkina G.B."/>
            <person name="Mardanov A.V."/>
            <person name="Ravin N.V."/>
            <person name="Frolova A.A."/>
            <person name="Viryasiv M.B."/>
            <person name="Chernyh N.A."/>
            <person name="Bonch-Osmolovskaya E.A."/>
            <person name="Slobodkin A.I."/>
        </authorList>
    </citation>
    <scope>NUCLEOTIDE SEQUENCE [LARGE SCALE GENOMIC DNA]</scope>
    <source>
        <strain evidence="1 2">S69</strain>
    </source>
</reference>
<dbReference type="InterPro" id="IPR012334">
    <property type="entry name" value="Pectin_lyas_fold"/>
</dbReference>
<evidence type="ECO:0000313" key="2">
    <source>
        <dbReference type="Proteomes" id="UP000093080"/>
    </source>
</evidence>
<sequence>MSKDILLILLEFFLIFYFIGESSATNYYVRKDGGSAEQCTGMVDAAYPGFGEKQPCAWSHPFWALDTQSGKPVWRIHEGDSLIIHEGSYPIGYSAPNTENWCDEYVAYDCVLPPLPSGLDPNHPTKIVGAGWENGCNNPPELWGTGRVWQVIDLTNTSNAVIGCLEITDHASCAYAHPVVPCEYDAPPYGDWGYAGIYAENSSNVTLKDLNIHGLGSDGIKAGGISNWYIENVRIAGNGFTGWNGDLDVGLDSNEGILHFKKLTVEWNGCVESYPSKTPTHCWAQSRGGYGDGFGVPRTGGHWIFEDSIFRFNTSDGLDLLYAGVGIDSTLIELHRVQAYGNAGNQIKTGGQTHIINSIIVGSCNYFTGKAFSQEMGGLSSGDACRAGGAAISIEANPGDRSFIINSTVASQGWALVEAYCHTHDFPDESLPCEGTEKLYMLNNIFIAYPNVTAIGWEDWTDLVGDGDPDKLTSSDSIDFNLIYRAQIHENMKIGTHNIMANPLIVNDDIYTFDAHLQDKSPAIDAGLGVGSISDLVPANDIEFKPRPSGEGVDLGAHEYGGEGNLIYPEPKIKVLNTGDITSAYISLNPWSFLGQRADLFIVANTPFGLYSYIYPNGPWVPGLVTAYTGDISQISETRILNHSIPAGHYIFYFGIDLSPNRGLDIDNLFYTSFSIENVP</sequence>
<dbReference type="Proteomes" id="UP000093080">
    <property type="component" value="Unassembled WGS sequence"/>
</dbReference>
<comment type="caution">
    <text evidence="1">The sequence shown here is derived from an EMBL/GenBank/DDBJ whole genome shotgun (WGS) entry which is preliminary data.</text>
</comment>
<name>A0A1B9F9H1_9BACT</name>
<dbReference type="SUPFAM" id="SSF51126">
    <property type="entry name" value="Pectin lyase-like"/>
    <property type="match status" value="1"/>
</dbReference>
<keyword evidence="2" id="KW-1185">Reference proteome</keyword>
<organism evidence="1 2">
    <name type="scientific">Dissulfuribacter thermophilus</name>
    <dbReference type="NCBI Taxonomy" id="1156395"/>
    <lineage>
        <taxon>Bacteria</taxon>
        <taxon>Pseudomonadati</taxon>
        <taxon>Thermodesulfobacteriota</taxon>
        <taxon>Dissulfuribacteria</taxon>
        <taxon>Dissulfuribacterales</taxon>
        <taxon>Dissulfuribacteraceae</taxon>
        <taxon>Dissulfuribacter</taxon>
    </lineage>
</organism>
<dbReference type="InterPro" id="IPR059226">
    <property type="entry name" value="Choice_anch_Q_dom"/>
</dbReference>
<accession>A0A1B9F9H1</accession>
<dbReference type="Gene3D" id="2.160.20.10">
    <property type="entry name" value="Single-stranded right-handed beta-helix, Pectin lyase-like"/>
    <property type="match status" value="1"/>
</dbReference>
<dbReference type="EMBL" id="MAGO01000001">
    <property type="protein sequence ID" value="OCC16552.1"/>
    <property type="molecule type" value="Genomic_DNA"/>
</dbReference>
<dbReference type="NCBIfam" id="NF041518">
    <property type="entry name" value="choice_anch_Q"/>
    <property type="match status" value="1"/>
</dbReference>
<dbReference type="OrthoDB" id="5503248at2"/>
<dbReference type="InterPro" id="IPR011050">
    <property type="entry name" value="Pectin_lyase_fold/virulence"/>
</dbReference>
<proteinExistence type="predicted"/>
<protein>
    <submittedName>
        <fullName evidence="1">Parallel beta-helix repeat</fullName>
    </submittedName>
</protein>
<dbReference type="AlphaFoldDB" id="A0A1B9F9H1"/>
<evidence type="ECO:0000313" key="1">
    <source>
        <dbReference type="EMBL" id="OCC16552.1"/>
    </source>
</evidence>
<gene>
    <name evidence="1" type="ORF">DBT_0369</name>
</gene>
<dbReference type="RefSeq" id="WP_067615792.1">
    <property type="nucleotide sequence ID" value="NZ_MAGO01000001.1"/>
</dbReference>
<dbReference type="STRING" id="1156395.DBT_0369"/>